<dbReference type="Pfam" id="PF05686">
    <property type="entry name" value="Glyco_transf_90"/>
    <property type="match status" value="2"/>
</dbReference>
<accession>A0A9Q1QDA0</accession>
<dbReference type="OrthoDB" id="202415at2759"/>
<keyword evidence="2" id="KW-0808">Transferase</keyword>
<proteinExistence type="inferred from homology"/>
<dbReference type="EMBL" id="JAKOGI010000275">
    <property type="protein sequence ID" value="KAJ8437937.1"/>
    <property type="molecule type" value="Genomic_DNA"/>
</dbReference>
<organism evidence="4 5">
    <name type="scientific">Carnegiea gigantea</name>
    <dbReference type="NCBI Taxonomy" id="171969"/>
    <lineage>
        <taxon>Eukaryota</taxon>
        <taxon>Viridiplantae</taxon>
        <taxon>Streptophyta</taxon>
        <taxon>Embryophyta</taxon>
        <taxon>Tracheophyta</taxon>
        <taxon>Spermatophyta</taxon>
        <taxon>Magnoliopsida</taxon>
        <taxon>eudicotyledons</taxon>
        <taxon>Gunneridae</taxon>
        <taxon>Pentapetalae</taxon>
        <taxon>Caryophyllales</taxon>
        <taxon>Cactineae</taxon>
        <taxon>Cactaceae</taxon>
        <taxon>Cactoideae</taxon>
        <taxon>Echinocereeae</taxon>
        <taxon>Carnegiea</taxon>
    </lineage>
</organism>
<sequence length="444" mass="51643">MNCRTIVLSNHTEHLAGQVDEFAYQTKTVAGHNLKPTPWHVFEPKVFDEETRYARATKILQCQYFQCHSNPIPVPPELNPSKQSSCPQFFRWIHEDLKPWRQSKISLAHVEEAKNYAAFRVVIVGGRLFVDFYYACVQSRMMFTVWGLLQLLKRYPGMVPDVDMMFDCMDKPIINRTEHSARPLPIFRYCTTAEHFDIPFPDWSFWGWPETNLGPWDTEFRDIKRGARSKTWMKRFPYAYWKGNPDNWGEEARAGYKGSKLSSQCKHRYKIYAEGYAWSVSLKYIVSCGSVSLLINPEYEDFFTRGLIPKKNYWPVPRTDLCQNIKSAVEWGNAHPAVAEAIAKAGQDFMETLSMDRVYDYMYHLISEYAKLQDFKPVPPPSSQEVCVDSLLCFAEPKQRQFLEQSATSLSASPPCILPEVDEKIMEKWKRLKGKRLNDVNPHP</sequence>
<dbReference type="GO" id="GO:0016740">
    <property type="term" value="F:transferase activity"/>
    <property type="evidence" value="ECO:0007669"/>
    <property type="project" value="UniProtKB-KW"/>
</dbReference>
<protein>
    <recommendedName>
        <fullName evidence="3">Glycosyl transferase CAP10 domain-containing protein</fullName>
    </recommendedName>
</protein>
<comment type="similarity">
    <text evidence="1">Belongs to the glycosyltransferase 90 family.</text>
</comment>
<dbReference type="SMART" id="SM00672">
    <property type="entry name" value="CAP10"/>
    <property type="match status" value="1"/>
</dbReference>
<keyword evidence="5" id="KW-1185">Reference proteome</keyword>
<evidence type="ECO:0000313" key="4">
    <source>
        <dbReference type="EMBL" id="KAJ8437937.1"/>
    </source>
</evidence>
<gene>
    <name evidence="4" type="ORF">Cgig2_031453</name>
</gene>
<evidence type="ECO:0000256" key="2">
    <source>
        <dbReference type="ARBA" id="ARBA00022679"/>
    </source>
</evidence>
<dbReference type="Proteomes" id="UP001153076">
    <property type="component" value="Unassembled WGS sequence"/>
</dbReference>
<dbReference type="PANTHER" id="PTHR12203:SF35">
    <property type="entry name" value="PROTEIN O-GLUCOSYLTRANSFERASE 1"/>
    <property type="match status" value="1"/>
</dbReference>
<dbReference type="InterPro" id="IPR006598">
    <property type="entry name" value="CAP10"/>
</dbReference>
<comment type="caution">
    <text evidence="4">The sequence shown here is derived from an EMBL/GenBank/DDBJ whole genome shotgun (WGS) entry which is preliminary data.</text>
</comment>
<reference evidence="4" key="1">
    <citation type="submission" date="2022-04" db="EMBL/GenBank/DDBJ databases">
        <title>Carnegiea gigantea Genome sequencing and assembly v2.</title>
        <authorList>
            <person name="Copetti D."/>
            <person name="Sanderson M.J."/>
            <person name="Burquez A."/>
            <person name="Wojciechowski M.F."/>
        </authorList>
    </citation>
    <scope>NUCLEOTIDE SEQUENCE</scope>
    <source>
        <strain evidence="4">SGP5-SGP5p</strain>
        <tissue evidence="4">Aerial part</tissue>
    </source>
</reference>
<dbReference type="PANTHER" id="PTHR12203">
    <property type="entry name" value="KDEL LYS-ASP-GLU-LEU CONTAINING - RELATED"/>
    <property type="match status" value="1"/>
</dbReference>
<evidence type="ECO:0000313" key="5">
    <source>
        <dbReference type="Proteomes" id="UP001153076"/>
    </source>
</evidence>
<feature type="domain" description="Glycosyl transferase CAP10" evidence="3">
    <location>
        <begin position="158"/>
        <end position="376"/>
    </location>
</feature>
<evidence type="ECO:0000259" key="3">
    <source>
        <dbReference type="SMART" id="SM00672"/>
    </source>
</evidence>
<dbReference type="InterPro" id="IPR051091">
    <property type="entry name" value="O-Glucosyltr/Glycosyltrsf_90"/>
</dbReference>
<name>A0A9Q1QDA0_9CARY</name>
<evidence type="ECO:0000256" key="1">
    <source>
        <dbReference type="ARBA" id="ARBA00010118"/>
    </source>
</evidence>
<dbReference type="AlphaFoldDB" id="A0A9Q1QDA0"/>